<reference evidence="1 2" key="1">
    <citation type="submission" date="2015-03" db="EMBL/GenBank/DDBJ databases">
        <title>Genome sequencing of Methylobacterium variabile DSM 16961.</title>
        <authorList>
            <person name="Chaudhry V."/>
            <person name="Patil P.B."/>
        </authorList>
    </citation>
    <scope>NUCLEOTIDE SEQUENCE [LARGE SCALE GENOMIC DNA]</scope>
    <source>
        <strain evidence="1 2">DSM 16961</strain>
    </source>
</reference>
<dbReference type="OrthoDB" id="8266307at2"/>
<accession>A0A0J6SZY6</accession>
<dbReference type="AlphaFoldDB" id="A0A0J6SZY6"/>
<gene>
    <name evidence="1" type="ORF">VQ02_10150</name>
</gene>
<keyword evidence="2" id="KW-1185">Reference proteome</keyword>
<dbReference type="Proteomes" id="UP000035955">
    <property type="component" value="Unassembled WGS sequence"/>
</dbReference>
<proteinExistence type="predicted"/>
<protein>
    <submittedName>
        <fullName evidence="1">Uncharacterized protein</fullName>
    </submittedName>
</protein>
<evidence type="ECO:0000313" key="2">
    <source>
        <dbReference type="Proteomes" id="UP000035955"/>
    </source>
</evidence>
<name>A0A0J6SZY6_9HYPH</name>
<evidence type="ECO:0000313" key="1">
    <source>
        <dbReference type="EMBL" id="KMO39294.1"/>
    </source>
</evidence>
<sequence length="119" mass="13243">MSIPPTVLEWSKGFASLSPGVPPCPGLRPDEWAETHRRCGEFIERWGMQAHAAGWETTHLFGVSPALGTIRGDWTGHLLPLTRDVTEVTADWIKIGRGTAYKAHPIKQQGMIPVWKFGR</sequence>
<dbReference type="EMBL" id="LABY01000060">
    <property type="protein sequence ID" value="KMO39294.1"/>
    <property type="molecule type" value="Genomic_DNA"/>
</dbReference>
<dbReference type="RefSeq" id="WP_048444063.1">
    <property type="nucleotide sequence ID" value="NZ_LABY01000060.1"/>
</dbReference>
<dbReference type="PATRIC" id="fig|298794.3.peg.6625"/>
<comment type="caution">
    <text evidence="1">The sequence shown here is derived from an EMBL/GenBank/DDBJ whole genome shotgun (WGS) entry which is preliminary data.</text>
</comment>
<organism evidence="1 2">
    <name type="scientific">Methylobacterium variabile</name>
    <dbReference type="NCBI Taxonomy" id="298794"/>
    <lineage>
        <taxon>Bacteria</taxon>
        <taxon>Pseudomonadati</taxon>
        <taxon>Pseudomonadota</taxon>
        <taxon>Alphaproteobacteria</taxon>
        <taxon>Hyphomicrobiales</taxon>
        <taxon>Methylobacteriaceae</taxon>
        <taxon>Methylobacterium</taxon>
    </lineage>
</organism>